<reference evidence="3 4" key="1">
    <citation type="submission" date="2019-12" db="EMBL/GenBank/DDBJ databases">
        <title>Draft genome sequence of the ascomycete Xylaria multiplex DSM 110363.</title>
        <authorList>
            <person name="Buettner E."/>
            <person name="Kellner H."/>
        </authorList>
    </citation>
    <scope>NUCLEOTIDE SEQUENCE [LARGE SCALE GENOMIC DNA]</scope>
    <source>
        <strain evidence="3 4">DSM 110363</strain>
    </source>
</reference>
<evidence type="ECO:0000313" key="3">
    <source>
        <dbReference type="EMBL" id="KAF2969632.1"/>
    </source>
</evidence>
<evidence type="ECO:0000313" key="4">
    <source>
        <dbReference type="Proteomes" id="UP000481858"/>
    </source>
</evidence>
<name>A0A7C8MNG8_9PEZI</name>
<organism evidence="3 4">
    <name type="scientific">Xylaria multiplex</name>
    <dbReference type="NCBI Taxonomy" id="323545"/>
    <lineage>
        <taxon>Eukaryota</taxon>
        <taxon>Fungi</taxon>
        <taxon>Dikarya</taxon>
        <taxon>Ascomycota</taxon>
        <taxon>Pezizomycotina</taxon>
        <taxon>Sordariomycetes</taxon>
        <taxon>Xylariomycetidae</taxon>
        <taxon>Xylariales</taxon>
        <taxon>Xylariaceae</taxon>
        <taxon>Xylaria</taxon>
    </lineage>
</organism>
<dbReference type="OrthoDB" id="5410040at2759"/>
<accession>A0A7C8MNG8</accession>
<keyword evidence="4" id="KW-1185">Reference proteome</keyword>
<dbReference type="AlphaFoldDB" id="A0A7C8MNG8"/>
<sequence length="143" mass="15269">MPPHLHPRSRMTSSLFATTVAASFLVVGLPHILPCPAPRVAYADAASPDGSRRRTRRRSPQQTTQVKDGIAQFDGVGDSGGRRSGETETSTLTTTAPREKRECPVPKPGVIGQIIGFKRDKPGDAGMPKTQNTVENAPANNGR</sequence>
<dbReference type="PANTHER" id="PTHR40020">
    <property type="entry name" value="CYTOCHROME C OXIDASE ASSEMBLY FACTOR 2"/>
    <property type="match status" value="1"/>
</dbReference>
<dbReference type="EMBL" id="WUBL01000033">
    <property type="protein sequence ID" value="KAF2969632.1"/>
    <property type="molecule type" value="Genomic_DNA"/>
</dbReference>
<feature type="chain" id="PRO_5028858923" description="Alpha-1,3-mannosyltransferase" evidence="2">
    <location>
        <begin position="23"/>
        <end position="143"/>
    </location>
</feature>
<dbReference type="PANTHER" id="PTHR40020:SF1">
    <property type="entry name" value="CYTOCHROME C OXIDASE ASSEMBLY FACTOR 2"/>
    <property type="match status" value="1"/>
</dbReference>
<dbReference type="GO" id="GO:0005759">
    <property type="term" value="C:mitochondrial matrix"/>
    <property type="evidence" value="ECO:0007669"/>
    <property type="project" value="TreeGrafter"/>
</dbReference>
<gene>
    <name evidence="3" type="ORF">GQX73_g3888</name>
</gene>
<evidence type="ECO:0000256" key="2">
    <source>
        <dbReference type="SAM" id="SignalP"/>
    </source>
</evidence>
<dbReference type="Proteomes" id="UP000481858">
    <property type="component" value="Unassembled WGS sequence"/>
</dbReference>
<proteinExistence type="predicted"/>
<evidence type="ECO:0000256" key="1">
    <source>
        <dbReference type="SAM" id="MobiDB-lite"/>
    </source>
</evidence>
<evidence type="ECO:0008006" key="5">
    <source>
        <dbReference type="Google" id="ProtNLM"/>
    </source>
</evidence>
<dbReference type="GO" id="GO:0033617">
    <property type="term" value="P:mitochondrial respiratory chain complex IV assembly"/>
    <property type="evidence" value="ECO:0007669"/>
    <property type="project" value="TreeGrafter"/>
</dbReference>
<feature type="signal peptide" evidence="2">
    <location>
        <begin position="1"/>
        <end position="22"/>
    </location>
</feature>
<comment type="caution">
    <text evidence="3">The sequence shown here is derived from an EMBL/GenBank/DDBJ whole genome shotgun (WGS) entry which is preliminary data.</text>
</comment>
<protein>
    <recommendedName>
        <fullName evidence="5">Alpha-1,3-mannosyltransferase</fullName>
    </recommendedName>
</protein>
<dbReference type="InParanoid" id="A0A7C8MNG8"/>
<feature type="compositionally biased region" description="Polar residues" evidence="1">
    <location>
        <begin position="129"/>
        <end position="143"/>
    </location>
</feature>
<feature type="region of interest" description="Disordered" evidence="1">
    <location>
        <begin position="43"/>
        <end position="143"/>
    </location>
</feature>
<keyword evidence="2" id="KW-0732">Signal</keyword>